<dbReference type="InterPro" id="IPR027417">
    <property type="entry name" value="P-loop_NTPase"/>
</dbReference>
<dbReference type="Pfam" id="PF00271">
    <property type="entry name" value="Helicase_C"/>
    <property type="match status" value="1"/>
</dbReference>
<dbReference type="EMBL" id="CP003261">
    <property type="protein sequence ID" value="AGK97987.1"/>
    <property type="molecule type" value="Genomic_DNA"/>
</dbReference>
<keyword evidence="3 12" id="KW-0547">Nucleotide-binding</keyword>
<dbReference type="RefSeq" id="WP_015616275.1">
    <property type="nucleotide sequence ID" value="NC_021182.1"/>
</dbReference>
<dbReference type="SMART" id="SM00487">
    <property type="entry name" value="DEXDc"/>
    <property type="match status" value="1"/>
</dbReference>
<dbReference type="Pfam" id="PF00270">
    <property type="entry name" value="DEAD"/>
    <property type="match status" value="1"/>
</dbReference>
<dbReference type="CDD" id="cd00268">
    <property type="entry name" value="DEADc"/>
    <property type="match status" value="1"/>
</dbReference>
<reference evidence="16 17" key="1">
    <citation type="submission" date="2012-01" db="EMBL/GenBank/DDBJ databases">
        <title>Complete sequence of chromosome of Clostridium pasteurianum BC1.</title>
        <authorList>
            <consortium name="US DOE Joint Genome Institute"/>
            <person name="Lucas S."/>
            <person name="Han J."/>
            <person name="Lapidus A."/>
            <person name="Cheng J.-F."/>
            <person name="Goodwin L."/>
            <person name="Pitluck S."/>
            <person name="Peters L."/>
            <person name="Mikhailova N."/>
            <person name="Teshima H."/>
            <person name="Detter J.C."/>
            <person name="Han C."/>
            <person name="Tapia R."/>
            <person name="Land M."/>
            <person name="Hauser L."/>
            <person name="Kyrpides N."/>
            <person name="Ivanova N."/>
            <person name="Pagani I."/>
            <person name="Dunn J."/>
            <person name="Taghavi S."/>
            <person name="Francis A."/>
            <person name="van der Lelie D."/>
            <person name="Woyke T."/>
        </authorList>
    </citation>
    <scope>NUCLEOTIDE SEQUENCE [LARGE SCALE GENOMIC DNA]</scope>
    <source>
        <strain evidence="16 17">BC1</strain>
    </source>
</reference>
<keyword evidence="4 12" id="KW-0378">Hydrolase</keyword>
<organism evidence="16 17">
    <name type="scientific">Clostridium pasteurianum BC1</name>
    <dbReference type="NCBI Taxonomy" id="86416"/>
    <lineage>
        <taxon>Bacteria</taxon>
        <taxon>Bacillati</taxon>
        <taxon>Bacillota</taxon>
        <taxon>Clostridia</taxon>
        <taxon>Eubacteriales</taxon>
        <taxon>Clostridiaceae</taxon>
        <taxon>Clostridium</taxon>
    </lineage>
</organism>
<keyword evidence="17" id="KW-1185">Reference proteome</keyword>
<dbReference type="EC" id="3.6.4.13" evidence="1"/>
<protein>
    <recommendedName>
        <fullName evidence="10">ATP-dependent RNA helicase CshA</fullName>
        <ecNumber evidence="1">3.6.4.13</ecNumber>
    </recommendedName>
</protein>
<sequence>MKNIKFTELELKDTVLKAMDDMGFETPSEIQSASIPVIMEGFDIIGQAQTGTGKTCAFGAPIISKIDISKKSVQALILTPTRELAIQIYEELRRLSKYDRVRSLPIYGGQSMDRQISGIKKDVSIIVGTPGRVLDHIRRKTLKLGDLNYLVLDEADEMLNMGFIDDIEEIIKSTNSERQTLLFSATMPRQIKKLAENYLKEDVRHIQILKKSLTVSKIEQYYYEIHNNARLESLCRILDIDAPESAIIFCRTKKSVDELVSAMSSKGYNIEGMHGDMKQNQRLSTLSKFKNGHLTFLAATDVAARGIDVENITHVINYELPQDTESYVHRIGRTGRANKSGTAISLVTKKEFIKLRQIEKDIKSKITKKTVPTIQDIINIKSKNIVTKVTSILDTEEYKKFEPIIEDLSKEYSLTQIAAALLKNTLDKEISTESNDDSLNVENSVRLFMSIGRRDGINIKSLLEFIDHTSNVNSNYIGSIDILDKFSFVDVNENKVPLVLENTSGKKFNDRRVNIEVAKNKN</sequence>
<evidence type="ECO:0000259" key="14">
    <source>
        <dbReference type="PROSITE" id="PS51194"/>
    </source>
</evidence>
<evidence type="ECO:0000256" key="4">
    <source>
        <dbReference type="ARBA" id="ARBA00022801"/>
    </source>
</evidence>
<dbReference type="PANTHER" id="PTHR47963">
    <property type="entry name" value="DEAD-BOX ATP-DEPENDENT RNA HELICASE 47, MITOCHONDRIAL"/>
    <property type="match status" value="1"/>
</dbReference>
<name>R4K4A9_CLOPA</name>
<keyword evidence="6 12" id="KW-0067">ATP-binding</keyword>
<evidence type="ECO:0000256" key="7">
    <source>
        <dbReference type="ARBA" id="ARBA00023016"/>
    </source>
</evidence>
<evidence type="ECO:0000313" key="17">
    <source>
        <dbReference type="Proteomes" id="UP000013523"/>
    </source>
</evidence>
<dbReference type="GO" id="GO:0009409">
    <property type="term" value="P:response to cold"/>
    <property type="evidence" value="ECO:0007669"/>
    <property type="project" value="TreeGrafter"/>
</dbReference>
<dbReference type="InterPro" id="IPR001650">
    <property type="entry name" value="Helicase_C-like"/>
</dbReference>
<feature type="domain" description="Helicase C-terminal" evidence="14">
    <location>
        <begin position="217"/>
        <end position="378"/>
    </location>
</feature>
<evidence type="ECO:0000259" key="13">
    <source>
        <dbReference type="PROSITE" id="PS51192"/>
    </source>
</evidence>
<feature type="short sequence motif" description="Q motif" evidence="11">
    <location>
        <begin position="4"/>
        <end position="32"/>
    </location>
</feature>
<evidence type="ECO:0000256" key="12">
    <source>
        <dbReference type="RuleBase" id="RU000492"/>
    </source>
</evidence>
<evidence type="ECO:0000256" key="2">
    <source>
        <dbReference type="ARBA" id="ARBA00022490"/>
    </source>
</evidence>
<dbReference type="Pfam" id="PF03880">
    <property type="entry name" value="DbpA"/>
    <property type="match status" value="1"/>
</dbReference>
<dbReference type="Gene3D" id="3.30.70.330">
    <property type="match status" value="1"/>
</dbReference>
<dbReference type="Proteomes" id="UP000013523">
    <property type="component" value="Chromosome"/>
</dbReference>
<dbReference type="AlphaFoldDB" id="R4K4A9"/>
<evidence type="ECO:0000259" key="15">
    <source>
        <dbReference type="PROSITE" id="PS51195"/>
    </source>
</evidence>
<dbReference type="KEGG" id="cpas:Clopa_3173"/>
<dbReference type="InterPro" id="IPR050547">
    <property type="entry name" value="DEAD_box_RNA_helicases"/>
</dbReference>
<feature type="domain" description="DEAD-box RNA helicase Q" evidence="15">
    <location>
        <begin position="4"/>
        <end position="32"/>
    </location>
</feature>
<evidence type="ECO:0000256" key="3">
    <source>
        <dbReference type="ARBA" id="ARBA00022741"/>
    </source>
</evidence>
<dbReference type="InterPro" id="IPR014001">
    <property type="entry name" value="Helicase_ATP-bd"/>
</dbReference>
<evidence type="ECO:0000256" key="1">
    <source>
        <dbReference type="ARBA" id="ARBA00012552"/>
    </source>
</evidence>
<evidence type="ECO:0000256" key="9">
    <source>
        <dbReference type="ARBA" id="ARBA00047984"/>
    </source>
</evidence>
<dbReference type="PROSITE" id="PS51195">
    <property type="entry name" value="Q_MOTIF"/>
    <property type="match status" value="1"/>
</dbReference>
<dbReference type="GO" id="GO:0003724">
    <property type="term" value="F:RNA helicase activity"/>
    <property type="evidence" value="ECO:0007669"/>
    <property type="project" value="UniProtKB-EC"/>
</dbReference>
<dbReference type="InterPro" id="IPR000629">
    <property type="entry name" value="RNA-helicase_DEAD-box_CS"/>
</dbReference>
<feature type="domain" description="Helicase ATP-binding" evidence="13">
    <location>
        <begin position="35"/>
        <end position="205"/>
    </location>
</feature>
<evidence type="ECO:0000256" key="10">
    <source>
        <dbReference type="ARBA" id="ARBA00067932"/>
    </source>
</evidence>
<dbReference type="InterPro" id="IPR005580">
    <property type="entry name" value="DbpA/CsdA_RNA-bd_dom"/>
</dbReference>
<dbReference type="STRING" id="86416.Clopa_3173"/>
<dbReference type="PANTHER" id="PTHR47963:SF5">
    <property type="entry name" value="DEAD-BOX ATP-DEPENDENT RNA HELICASE CSHA"/>
    <property type="match status" value="1"/>
</dbReference>
<dbReference type="CDD" id="cd12252">
    <property type="entry name" value="RRM_DbpA"/>
    <property type="match status" value="1"/>
</dbReference>
<dbReference type="GO" id="GO:0005524">
    <property type="term" value="F:ATP binding"/>
    <property type="evidence" value="ECO:0007669"/>
    <property type="project" value="UniProtKB-KW"/>
</dbReference>
<dbReference type="eggNOG" id="COG0513">
    <property type="taxonomic scope" value="Bacteria"/>
</dbReference>
<dbReference type="HOGENOM" id="CLU_003041_21_1_9"/>
<dbReference type="GO" id="GO:0005829">
    <property type="term" value="C:cytosol"/>
    <property type="evidence" value="ECO:0007669"/>
    <property type="project" value="TreeGrafter"/>
</dbReference>
<dbReference type="PROSITE" id="PS00039">
    <property type="entry name" value="DEAD_ATP_HELICASE"/>
    <property type="match status" value="1"/>
</dbReference>
<dbReference type="PROSITE" id="PS51194">
    <property type="entry name" value="HELICASE_CTER"/>
    <property type="match status" value="1"/>
</dbReference>
<dbReference type="Gene3D" id="3.40.50.300">
    <property type="entry name" value="P-loop containing nucleotide triphosphate hydrolases"/>
    <property type="match status" value="2"/>
</dbReference>
<evidence type="ECO:0000313" key="16">
    <source>
        <dbReference type="EMBL" id="AGK97987.1"/>
    </source>
</evidence>
<dbReference type="PROSITE" id="PS51192">
    <property type="entry name" value="HELICASE_ATP_BIND_1"/>
    <property type="match status" value="1"/>
</dbReference>
<keyword evidence="5 12" id="KW-0347">Helicase</keyword>
<accession>R4K4A9</accession>
<dbReference type="PATRIC" id="fig|86416.3.peg.3161"/>
<dbReference type="CDD" id="cd18787">
    <property type="entry name" value="SF2_C_DEAD"/>
    <property type="match status" value="1"/>
</dbReference>
<dbReference type="GO" id="GO:0005840">
    <property type="term" value="C:ribosome"/>
    <property type="evidence" value="ECO:0007669"/>
    <property type="project" value="TreeGrafter"/>
</dbReference>
<dbReference type="InterPro" id="IPR057325">
    <property type="entry name" value="DeaD_dimer"/>
</dbReference>
<dbReference type="GO" id="GO:0033592">
    <property type="term" value="F:RNA strand annealing activity"/>
    <property type="evidence" value="ECO:0007669"/>
    <property type="project" value="TreeGrafter"/>
</dbReference>
<dbReference type="GO" id="GO:0016787">
    <property type="term" value="F:hydrolase activity"/>
    <property type="evidence" value="ECO:0007669"/>
    <property type="project" value="UniProtKB-KW"/>
</dbReference>
<comment type="catalytic activity">
    <reaction evidence="9">
        <text>ATP + H2O = ADP + phosphate + H(+)</text>
        <dbReference type="Rhea" id="RHEA:13065"/>
        <dbReference type="ChEBI" id="CHEBI:15377"/>
        <dbReference type="ChEBI" id="CHEBI:15378"/>
        <dbReference type="ChEBI" id="CHEBI:30616"/>
        <dbReference type="ChEBI" id="CHEBI:43474"/>
        <dbReference type="ChEBI" id="CHEBI:456216"/>
        <dbReference type="EC" id="3.6.4.13"/>
    </reaction>
</comment>
<evidence type="ECO:0000256" key="6">
    <source>
        <dbReference type="ARBA" id="ARBA00022840"/>
    </source>
</evidence>
<dbReference type="SUPFAM" id="SSF52540">
    <property type="entry name" value="P-loop containing nucleoside triphosphate hydrolases"/>
    <property type="match status" value="1"/>
</dbReference>
<dbReference type="InterPro" id="IPR014014">
    <property type="entry name" value="RNA_helicase_DEAD_Q_motif"/>
</dbReference>
<dbReference type="OrthoDB" id="9805696at2"/>
<keyword evidence="2" id="KW-0963">Cytoplasm</keyword>
<evidence type="ECO:0000256" key="5">
    <source>
        <dbReference type="ARBA" id="ARBA00022806"/>
    </source>
</evidence>
<dbReference type="FunFam" id="3.40.50.300:FF:000108">
    <property type="entry name" value="ATP-dependent RNA helicase RhlE"/>
    <property type="match status" value="1"/>
</dbReference>
<gene>
    <name evidence="16" type="ORF">Clopa_3173</name>
</gene>
<dbReference type="InterPro" id="IPR044742">
    <property type="entry name" value="DEAD/DEAH_RhlB"/>
</dbReference>
<dbReference type="InterPro" id="IPR011545">
    <property type="entry name" value="DEAD/DEAH_box_helicase_dom"/>
</dbReference>
<dbReference type="SMART" id="SM00490">
    <property type="entry name" value="HELICc"/>
    <property type="match status" value="1"/>
</dbReference>
<evidence type="ECO:0000256" key="8">
    <source>
        <dbReference type="ARBA" id="ARBA00038437"/>
    </source>
</evidence>
<keyword evidence="7" id="KW-0346">Stress response</keyword>
<evidence type="ECO:0000256" key="11">
    <source>
        <dbReference type="PROSITE-ProRule" id="PRU00552"/>
    </source>
</evidence>
<dbReference type="InterPro" id="IPR012677">
    <property type="entry name" value="Nucleotide-bd_a/b_plait_sf"/>
</dbReference>
<comment type="similarity">
    <text evidence="8 12">Belongs to the DEAD box helicase family.</text>
</comment>
<proteinExistence type="inferred from homology"/>
<dbReference type="Pfam" id="PF25399">
    <property type="entry name" value="DeaD_dimer"/>
    <property type="match status" value="1"/>
</dbReference>